<organism evidence="1 2">
    <name type="scientific">Aerophototrophica crusticola</name>
    <dbReference type="NCBI Taxonomy" id="1709002"/>
    <lineage>
        <taxon>Bacteria</taxon>
        <taxon>Pseudomonadati</taxon>
        <taxon>Pseudomonadota</taxon>
        <taxon>Alphaproteobacteria</taxon>
        <taxon>Rhodospirillales</taxon>
        <taxon>Rhodospirillaceae</taxon>
        <taxon>Aerophototrophica</taxon>
    </lineage>
</organism>
<dbReference type="NCBIfam" id="TIGR04256">
    <property type="entry name" value="GxxExxY"/>
    <property type="match status" value="1"/>
</dbReference>
<dbReference type="Proteomes" id="UP000501891">
    <property type="component" value="Chromosome"/>
</dbReference>
<dbReference type="KEGG" id="acru:HHL28_15495"/>
<dbReference type="AlphaFoldDB" id="A0A858RAZ1"/>
<reference evidence="1" key="1">
    <citation type="submission" date="2020-04" db="EMBL/GenBank/DDBJ databases">
        <title>A desert anoxygenic phototrophic bacterium fixes CO2 using RubisCO under aerobic conditions.</title>
        <authorList>
            <person name="Tang K."/>
        </authorList>
    </citation>
    <scope>NUCLEOTIDE SEQUENCE [LARGE SCALE GENOMIC DNA]</scope>
    <source>
        <strain evidence="1">MIMtkB3</strain>
    </source>
</reference>
<accession>A0A858RAZ1</accession>
<dbReference type="InterPro" id="IPR026350">
    <property type="entry name" value="GxxExxY"/>
</dbReference>
<keyword evidence="2" id="KW-1185">Reference proteome</keyword>
<evidence type="ECO:0000313" key="1">
    <source>
        <dbReference type="EMBL" id="QJE74293.1"/>
    </source>
</evidence>
<sequence length="127" mass="14159">MDYADLDPETKALCEATIGAPFEVSRCVGHGFLENVYRKSLLGELEDRGVPVEEEVPFSIRFKTRTVGTYFADIVVGRRVIVELKVAEAFADAHVGQVLNYLRVSGLRVGLLFNFGLPKVAFRRVIL</sequence>
<name>A0A858RAZ1_9PROT</name>
<dbReference type="EMBL" id="CP051775">
    <property type="protein sequence ID" value="QJE74293.1"/>
    <property type="molecule type" value="Genomic_DNA"/>
</dbReference>
<gene>
    <name evidence="1" type="ORF">HHL28_15495</name>
</gene>
<protein>
    <submittedName>
        <fullName evidence="1">GxxExxY protein</fullName>
    </submittedName>
</protein>
<proteinExistence type="predicted"/>
<dbReference type="Pfam" id="PF13366">
    <property type="entry name" value="PDDEXK_3"/>
    <property type="match status" value="1"/>
</dbReference>
<evidence type="ECO:0000313" key="2">
    <source>
        <dbReference type="Proteomes" id="UP000501891"/>
    </source>
</evidence>